<keyword evidence="1" id="KW-0436">Ligase</keyword>
<reference evidence="1 2" key="1">
    <citation type="submission" date="2018-06" db="EMBL/GenBank/DDBJ databases">
        <authorList>
            <consortium name="Pathogen Informatics"/>
            <person name="Doyle S."/>
        </authorList>
    </citation>
    <scope>NUCLEOTIDE SEQUENCE [LARGE SCALE GENOMIC DNA]</scope>
    <source>
        <strain evidence="1 2">NCTC13645</strain>
    </source>
</reference>
<dbReference type="GO" id="GO:0016874">
    <property type="term" value="F:ligase activity"/>
    <property type="evidence" value="ECO:0007669"/>
    <property type="project" value="UniProtKB-KW"/>
</dbReference>
<organism evidence="1 2">
    <name type="scientific">Weissella viridescens</name>
    <name type="common">Lactobacillus viridescens</name>
    <dbReference type="NCBI Taxonomy" id="1629"/>
    <lineage>
        <taxon>Bacteria</taxon>
        <taxon>Bacillati</taxon>
        <taxon>Bacillota</taxon>
        <taxon>Bacilli</taxon>
        <taxon>Lactobacillales</taxon>
        <taxon>Lactobacillaceae</taxon>
        <taxon>Weissella</taxon>
    </lineage>
</organism>
<protein>
    <submittedName>
        <fullName evidence="1">UDP-N-acetylmuramoylalanyl-D-glutamate--2,6-diaminopimelate ligase</fullName>
    </submittedName>
</protein>
<name>A0A380P743_WEIVI</name>
<evidence type="ECO:0000313" key="2">
    <source>
        <dbReference type="Proteomes" id="UP000254621"/>
    </source>
</evidence>
<dbReference type="EMBL" id="UHIV01000005">
    <property type="protein sequence ID" value="SUP61039.1"/>
    <property type="molecule type" value="Genomic_DNA"/>
</dbReference>
<accession>A0A380P743</accession>
<evidence type="ECO:0000313" key="1">
    <source>
        <dbReference type="EMBL" id="SUP61039.1"/>
    </source>
</evidence>
<dbReference type="Gene3D" id="3.40.1390.10">
    <property type="entry name" value="MurE/MurF, N-terminal domain"/>
    <property type="match status" value="1"/>
</dbReference>
<dbReference type="InterPro" id="IPR035911">
    <property type="entry name" value="MurE/MurF_N"/>
</dbReference>
<dbReference type="AlphaFoldDB" id="A0A380P743"/>
<sequence length="85" mass="9302">MKLTIQTIAQTLSAEIKNEQPVTVTSTTFDSRAAKPDSLFIPLVAENDGHNYLASAVENGATASLWQIDHTPIRLNPLNFGSRYT</sequence>
<proteinExistence type="predicted"/>
<dbReference type="SUPFAM" id="SSF63418">
    <property type="entry name" value="MurE/MurF N-terminal domain"/>
    <property type="match status" value="1"/>
</dbReference>
<dbReference type="Proteomes" id="UP000254621">
    <property type="component" value="Unassembled WGS sequence"/>
</dbReference>
<gene>
    <name evidence="1" type="ORF">NCTC13645_02162</name>
</gene>